<comment type="caution">
    <text evidence="2">The sequence shown here is derived from an EMBL/GenBank/DDBJ whole genome shotgun (WGS) entry which is preliminary data.</text>
</comment>
<dbReference type="PANTHER" id="PTHR38436:SF1">
    <property type="entry name" value="ESTER CYCLASE"/>
    <property type="match status" value="1"/>
</dbReference>
<dbReference type="SUPFAM" id="SSF54427">
    <property type="entry name" value="NTF2-like"/>
    <property type="match status" value="1"/>
</dbReference>
<gene>
    <name evidence="2" type="ORF">HGQ17_05520</name>
</gene>
<dbReference type="RefSeq" id="WP_168886967.1">
    <property type="nucleotide sequence ID" value="NZ_JABAHY010000003.1"/>
</dbReference>
<reference evidence="2 3" key="1">
    <citation type="submission" date="2020-04" db="EMBL/GenBank/DDBJ databases">
        <title>Nesterenkonia sp. nov., isolated from marine sediment.</title>
        <authorList>
            <person name="Zhang G."/>
        </authorList>
    </citation>
    <scope>NUCLEOTIDE SEQUENCE [LARGE SCALE GENOMIC DNA]</scope>
    <source>
        <strain evidence="2 3">MY13</strain>
    </source>
</reference>
<keyword evidence="3" id="KW-1185">Reference proteome</keyword>
<dbReference type="Gene3D" id="3.10.450.50">
    <property type="match status" value="1"/>
</dbReference>
<evidence type="ECO:0000256" key="1">
    <source>
        <dbReference type="SAM" id="Phobius"/>
    </source>
</evidence>
<evidence type="ECO:0000313" key="3">
    <source>
        <dbReference type="Proteomes" id="UP000523139"/>
    </source>
</evidence>
<name>A0A7X8YDC9_9MICC</name>
<organism evidence="2 3">
    <name type="scientific">Nesterenkonia sedimenti</name>
    <dbReference type="NCBI Taxonomy" id="1463632"/>
    <lineage>
        <taxon>Bacteria</taxon>
        <taxon>Bacillati</taxon>
        <taxon>Actinomycetota</taxon>
        <taxon>Actinomycetes</taxon>
        <taxon>Micrococcales</taxon>
        <taxon>Micrococcaceae</taxon>
        <taxon>Nesterenkonia</taxon>
    </lineage>
</organism>
<dbReference type="InterPro" id="IPR032710">
    <property type="entry name" value="NTF2-like_dom_sf"/>
</dbReference>
<sequence length="184" mass="20064">MTATGTRTPRIQANVDLILEAFEALARQDMDACLAVMAEDFRINIAGMPYQKRGKSAWKKNFATIFTGFPDFTPHIEDVVAEGSKVVVRVRFTGTHLGEFLGIQPTGKKLNYLSTEIYEIRDGVVTEEWICSDSMTMMTQIGAVSSARLASMWLAGYRMWFALAAGAIGGVAAGFGAARLLDSP</sequence>
<protein>
    <submittedName>
        <fullName evidence="2">Ester cyclase</fullName>
    </submittedName>
</protein>
<dbReference type="InterPro" id="IPR009959">
    <property type="entry name" value="Cyclase_SnoaL-like"/>
</dbReference>
<keyword evidence="1" id="KW-1133">Transmembrane helix</keyword>
<feature type="transmembrane region" description="Helical" evidence="1">
    <location>
        <begin position="160"/>
        <end position="181"/>
    </location>
</feature>
<dbReference type="EMBL" id="JABAHY010000003">
    <property type="protein sequence ID" value="NLS09474.1"/>
    <property type="molecule type" value="Genomic_DNA"/>
</dbReference>
<keyword evidence="1" id="KW-0472">Membrane</keyword>
<evidence type="ECO:0000313" key="2">
    <source>
        <dbReference type="EMBL" id="NLS09474.1"/>
    </source>
</evidence>
<dbReference type="GO" id="GO:0030638">
    <property type="term" value="P:polyketide metabolic process"/>
    <property type="evidence" value="ECO:0007669"/>
    <property type="project" value="InterPro"/>
</dbReference>
<keyword evidence="1" id="KW-0812">Transmembrane</keyword>
<accession>A0A7X8YDC9</accession>
<dbReference type="Pfam" id="PF07366">
    <property type="entry name" value="SnoaL"/>
    <property type="match status" value="1"/>
</dbReference>
<dbReference type="Proteomes" id="UP000523139">
    <property type="component" value="Unassembled WGS sequence"/>
</dbReference>
<dbReference type="AlphaFoldDB" id="A0A7X8YDC9"/>
<proteinExistence type="predicted"/>
<dbReference type="PANTHER" id="PTHR38436">
    <property type="entry name" value="POLYKETIDE CYCLASE SNOAL-LIKE DOMAIN"/>
    <property type="match status" value="1"/>
</dbReference>